<dbReference type="CDD" id="cd06470">
    <property type="entry name" value="ACD_IbpA-B_like"/>
    <property type="match status" value="1"/>
</dbReference>
<evidence type="ECO:0000313" key="5">
    <source>
        <dbReference type="EMBL" id="VDZ63356.1"/>
    </source>
</evidence>
<dbReference type="KEGG" id="sof:NCTC11214_04435"/>
<evidence type="ECO:0000313" key="6">
    <source>
        <dbReference type="Proteomes" id="UP000281391"/>
    </source>
</evidence>
<dbReference type="InterPro" id="IPR008978">
    <property type="entry name" value="HSP20-like_chaperone"/>
</dbReference>
<sequence>MAYRPFSLIPTITDNLFSDRFDRMDRLFSRLTGDAPLSDTPSYNLIQRDDTHYELTVSVPGFKESELDIAVQNTQLTISGKRETSDDDAQIKWLHRGIAQSAFTLSFSLSNRIKVGSANLSNGLLRLNLEYEIPEEEKPQRIAISSSGSEGNVLEHKQQ</sequence>
<dbReference type="InterPro" id="IPR037913">
    <property type="entry name" value="ACD_IbpA/B"/>
</dbReference>
<dbReference type="Gene3D" id="2.60.40.790">
    <property type="match status" value="1"/>
</dbReference>
<dbReference type="PROSITE" id="PS01031">
    <property type="entry name" value="SHSP"/>
    <property type="match status" value="1"/>
</dbReference>
<dbReference type="InterPro" id="IPR002068">
    <property type="entry name" value="A-crystallin/Hsp20_dom"/>
</dbReference>
<evidence type="ECO:0000256" key="1">
    <source>
        <dbReference type="ARBA" id="ARBA00023016"/>
    </source>
</evidence>
<dbReference type="AlphaFoldDB" id="A0A3S4DQ94"/>
<evidence type="ECO:0000256" key="2">
    <source>
        <dbReference type="PROSITE-ProRule" id="PRU00285"/>
    </source>
</evidence>
<protein>
    <submittedName>
        <fullName evidence="5">16 kDa heat shock protein A</fullName>
    </submittedName>
</protein>
<evidence type="ECO:0000256" key="4">
    <source>
        <dbReference type="SAM" id="MobiDB-lite"/>
    </source>
</evidence>
<reference evidence="5 6" key="1">
    <citation type="submission" date="2018-12" db="EMBL/GenBank/DDBJ databases">
        <authorList>
            <consortium name="Pathogen Informatics"/>
        </authorList>
    </citation>
    <scope>NUCLEOTIDE SEQUENCE [LARGE SCALE GENOMIC DNA]</scope>
    <source>
        <strain evidence="5 6">NCTC11214</strain>
    </source>
</reference>
<name>A0A3S4DQ94_SEROD</name>
<dbReference type="RefSeq" id="WP_004963009.1">
    <property type="nucleotide sequence ID" value="NZ_JAEKCK010000003.1"/>
</dbReference>
<accession>A0A3S4DQ94</accession>
<organism evidence="5 6">
    <name type="scientific">Serratia odorifera</name>
    <dbReference type="NCBI Taxonomy" id="618"/>
    <lineage>
        <taxon>Bacteria</taxon>
        <taxon>Pseudomonadati</taxon>
        <taxon>Pseudomonadota</taxon>
        <taxon>Gammaproteobacteria</taxon>
        <taxon>Enterobacterales</taxon>
        <taxon>Yersiniaceae</taxon>
        <taxon>Serratia</taxon>
    </lineage>
</organism>
<keyword evidence="1 5" id="KW-0346">Stress response</keyword>
<comment type="similarity">
    <text evidence="2 3">Belongs to the small heat shock protein (HSP20) family.</text>
</comment>
<dbReference type="EMBL" id="LR134117">
    <property type="protein sequence ID" value="VDZ63356.1"/>
    <property type="molecule type" value="Genomic_DNA"/>
</dbReference>
<dbReference type="PANTHER" id="PTHR47062">
    <property type="match status" value="1"/>
</dbReference>
<proteinExistence type="inferred from homology"/>
<feature type="region of interest" description="Disordered" evidence="4">
    <location>
        <begin position="138"/>
        <end position="159"/>
    </location>
</feature>
<gene>
    <name evidence="5" type="primary">ibpA_2</name>
    <name evidence="5" type="ORF">NCTC11214_04435</name>
</gene>
<dbReference type="PANTHER" id="PTHR47062:SF1">
    <property type="entry name" value="SMALL HEAT SHOCK PROTEIN IBPA"/>
    <property type="match status" value="1"/>
</dbReference>
<dbReference type="SUPFAM" id="SSF49764">
    <property type="entry name" value="HSP20-like chaperones"/>
    <property type="match status" value="1"/>
</dbReference>
<evidence type="ECO:0000256" key="3">
    <source>
        <dbReference type="RuleBase" id="RU003616"/>
    </source>
</evidence>
<dbReference type="Pfam" id="PF00011">
    <property type="entry name" value="HSP20"/>
    <property type="match status" value="1"/>
</dbReference>
<dbReference type="Proteomes" id="UP000281391">
    <property type="component" value="Chromosome"/>
</dbReference>